<protein>
    <submittedName>
        <fullName evidence="2">Uncharacterized protein</fullName>
    </submittedName>
</protein>
<name>A0A1K1M8R9_9FLAO</name>
<dbReference type="AlphaFoldDB" id="A0A1K1M8R9"/>
<evidence type="ECO:0000256" key="1">
    <source>
        <dbReference type="SAM" id="Phobius"/>
    </source>
</evidence>
<accession>A0A1K1M8R9</accession>
<feature type="transmembrane region" description="Helical" evidence="1">
    <location>
        <begin position="127"/>
        <end position="149"/>
    </location>
</feature>
<dbReference type="Proteomes" id="UP000182248">
    <property type="component" value="Unassembled WGS sequence"/>
</dbReference>
<keyword evidence="3" id="KW-1185">Reference proteome</keyword>
<keyword evidence="1" id="KW-0472">Membrane</keyword>
<dbReference type="EMBL" id="FPJE01000002">
    <property type="protein sequence ID" value="SFW19520.1"/>
    <property type="molecule type" value="Genomic_DNA"/>
</dbReference>
<proteinExistence type="predicted"/>
<feature type="transmembrane region" description="Helical" evidence="1">
    <location>
        <begin position="82"/>
        <end position="107"/>
    </location>
</feature>
<reference evidence="2 3" key="1">
    <citation type="submission" date="2016-11" db="EMBL/GenBank/DDBJ databases">
        <authorList>
            <person name="Jaros S."/>
            <person name="Januszkiewicz K."/>
            <person name="Wedrychowicz H."/>
        </authorList>
    </citation>
    <scope>NUCLEOTIDE SEQUENCE [LARGE SCALE GENOMIC DNA]</scope>
    <source>
        <strain evidence="2 3">CGMCC 1.12145</strain>
    </source>
</reference>
<organism evidence="2 3">
    <name type="scientific">Sinomicrobium oceani</name>
    <dbReference type="NCBI Taxonomy" id="1150368"/>
    <lineage>
        <taxon>Bacteria</taxon>
        <taxon>Pseudomonadati</taxon>
        <taxon>Bacteroidota</taxon>
        <taxon>Flavobacteriia</taxon>
        <taxon>Flavobacteriales</taxon>
        <taxon>Flavobacteriaceae</taxon>
        <taxon>Sinomicrobium</taxon>
    </lineage>
</organism>
<feature type="transmembrane region" description="Helical" evidence="1">
    <location>
        <begin position="51"/>
        <end position="70"/>
    </location>
</feature>
<sequence length="153" mass="17343">MNTPKENQRPPRPERFRLRKVTWEDDYVDFLHNRAQGPRHRHLRSWGSQSALILILLSAFLYAGPLLRLADPMAAVVDAGTLSLLLLVLLGAAACHLLAGLLAAQLYRSFIRLLDSSFITHSITLTPWQHVGMYLGGYISLFWGMATWLSRMM</sequence>
<gene>
    <name evidence="2" type="ORF">SAMN02927921_00479</name>
</gene>
<evidence type="ECO:0000313" key="2">
    <source>
        <dbReference type="EMBL" id="SFW19520.1"/>
    </source>
</evidence>
<evidence type="ECO:0000313" key="3">
    <source>
        <dbReference type="Proteomes" id="UP000182248"/>
    </source>
</evidence>
<keyword evidence="1" id="KW-0812">Transmembrane</keyword>
<keyword evidence="1" id="KW-1133">Transmembrane helix</keyword>